<protein>
    <recommendedName>
        <fullName evidence="5">Cellulose-binding GDSL lipase/acylhydrolase</fullName>
    </recommendedName>
</protein>
<evidence type="ECO:0000256" key="2">
    <source>
        <dbReference type="SAM" id="SignalP"/>
    </source>
</evidence>
<dbReference type="STRING" id="1448320.A0A319DKY1"/>
<evidence type="ECO:0000256" key="1">
    <source>
        <dbReference type="ARBA" id="ARBA00022801"/>
    </source>
</evidence>
<dbReference type="EMBL" id="KZ825814">
    <property type="protein sequence ID" value="PYH98196.1"/>
    <property type="molecule type" value="Genomic_DNA"/>
</dbReference>
<dbReference type="SUPFAM" id="SSF52266">
    <property type="entry name" value="SGNH hydrolase"/>
    <property type="match status" value="1"/>
</dbReference>
<dbReference type="OrthoDB" id="1600564at2759"/>
<dbReference type="InterPro" id="IPR051058">
    <property type="entry name" value="GDSL_Est/Lipase"/>
</dbReference>
<dbReference type="PANTHER" id="PTHR45648:SF22">
    <property type="entry name" value="GDSL LIPASE_ACYLHYDROLASE FAMILY PROTEIN (AFU_ORTHOLOGUE AFUA_4G14700)"/>
    <property type="match status" value="1"/>
</dbReference>
<evidence type="ECO:0000313" key="4">
    <source>
        <dbReference type="Proteomes" id="UP000247810"/>
    </source>
</evidence>
<feature type="signal peptide" evidence="2">
    <location>
        <begin position="1"/>
        <end position="18"/>
    </location>
</feature>
<dbReference type="Pfam" id="PF00657">
    <property type="entry name" value="Lipase_GDSL"/>
    <property type="match status" value="1"/>
</dbReference>
<reference evidence="3 4" key="1">
    <citation type="submission" date="2018-02" db="EMBL/GenBank/DDBJ databases">
        <title>The genomes of Aspergillus section Nigri reveals drivers in fungal speciation.</title>
        <authorList>
            <consortium name="DOE Joint Genome Institute"/>
            <person name="Vesth T.C."/>
            <person name="Nybo J."/>
            <person name="Theobald S."/>
            <person name="Brandl J."/>
            <person name="Frisvad J.C."/>
            <person name="Nielsen K.F."/>
            <person name="Lyhne E.K."/>
            <person name="Kogle M.E."/>
            <person name="Kuo A."/>
            <person name="Riley R."/>
            <person name="Clum A."/>
            <person name="Nolan M."/>
            <person name="Lipzen A."/>
            <person name="Salamov A."/>
            <person name="Henrissat B."/>
            <person name="Wiebenga A."/>
            <person name="De vries R.P."/>
            <person name="Grigoriev I.V."/>
            <person name="Mortensen U.H."/>
            <person name="Andersen M.R."/>
            <person name="Baker S.E."/>
        </authorList>
    </citation>
    <scope>NUCLEOTIDE SEQUENCE [LARGE SCALE GENOMIC DNA]</scope>
    <source>
        <strain evidence="3 4">CBS 707.79</strain>
    </source>
</reference>
<accession>A0A319DKY1</accession>
<dbReference type="InterPro" id="IPR001087">
    <property type="entry name" value="GDSL"/>
</dbReference>
<dbReference type="Proteomes" id="UP000247810">
    <property type="component" value="Unassembled WGS sequence"/>
</dbReference>
<keyword evidence="4" id="KW-1185">Reference proteome</keyword>
<dbReference type="InterPro" id="IPR036514">
    <property type="entry name" value="SGNH_hydro_sf"/>
</dbReference>
<gene>
    <name evidence="3" type="ORF">BO71DRAFT_461942</name>
</gene>
<dbReference type="PANTHER" id="PTHR45648">
    <property type="entry name" value="GDSL LIPASE/ACYLHYDROLASE FAMILY PROTEIN (AFU_ORTHOLOGUE AFUA_4G14700)"/>
    <property type="match status" value="1"/>
</dbReference>
<dbReference type="Gene3D" id="3.40.50.1110">
    <property type="entry name" value="SGNH hydrolase"/>
    <property type="match status" value="1"/>
</dbReference>
<dbReference type="GO" id="GO:0016788">
    <property type="term" value="F:hydrolase activity, acting on ester bonds"/>
    <property type="evidence" value="ECO:0007669"/>
    <property type="project" value="InterPro"/>
</dbReference>
<dbReference type="CDD" id="cd01846">
    <property type="entry name" value="fatty_acyltransferase_like"/>
    <property type="match status" value="1"/>
</dbReference>
<name>A0A319DKY1_9EURO</name>
<dbReference type="VEuPathDB" id="FungiDB:BO71DRAFT_461942"/>
<evidence type="ECO:0008006" key="5">
    <source>
        <dbReference type="Google" id="ProtNLM"/>
    </source>
</evidence>
<proteinExistence type="predicted"/>
<keyword evidence="2" id="KW-0732">Signal</keyword>
<keyword evidence="1" id="KW-0378">Hydrolase</keyword>
<feature type="chain" id="PRO_5016316523" description="Cellulose-binding GDSL lipase/acylhydrolase" evidence="2">
    <location>
        <begin position="19"/>
        <end position="299"/>
    </location>
</feature>
<dbReference type="AlphaFoldDB" id="A0A319DKY1"/>
<sequence>MKLQSPWLVASFLTMATAHPWSRAIVDPTYFFTFGDSYSQTGFSTTGKQPNASNPMGNPDLGIGTTTNGPNWIGYLTTSENSTTVLSYNLAVGGATIDNSLISAYAGDVSSQIKLFEDVYSTKPITAPWTSENAVFGFWIGINDIGNGFTTTPAETYTPKLISRLLSLAETLYANGARKFLFLNVPPTSRSPFFLDQGNATVAAHAAYLSVYNRNLKSMVEAWTKDKGEDVTTVFYDSWAFMTKVLDDPTKYGFPDSTCIDDDGTSCVWWNNYHPGMKYHLLQAEDMKPLLKEGGLGGW</sequence>
<organism evidence="3 4">
    <name type="scientific">Aspergillus ellipticus CBS 707.79</name>
    <dbReference type="NCBI Taxonomy" id="1448320"/>
    <lineage>
        <taxon>Eukaryota</taxon>
        <taxon>Fungi</taxon>
        <taxon>Dikarya</taxon>
        <taxon>Ascomycota</taxon>
        <taxon>Pezizomycotina</taxon>
        <taxon>Eurotiomycetes</taxon>
        <taxon>Eurotiomycetidae</taxon>
        <taxon>Eurotiales</taxon>
        <taxon>Aspergillaceae</taxon>
        <taxon>Aspergillus</taxon>
        <taxon>Aspergillus subgen. Circumdati</taxon>
    </lineage>
</organism>
<evidence type="ECO:0000313" key="3">
    <source>
        <dbReference type="EMBL" id="PYH98196.1"/>
    </source>
</evidence>